<keyword evidence="3" id="KW-1185">Reference proteome</keyword>
<dbReference type="EMBL" id="BAAAZE010000008">
    <property type="protein sequence ID" value="GAA4024189.1"/>
    <property type="molecule type" value="Genomic_DNA"/>
</dbReference>
<sequence length="66" mass="7147">MSNLKSPSAPVELGAMDLPAHCPNDAMPVWSSHPRVFLDMGTNGHAKCPYCGTEYQMRPGEAVHAH</sequence>
<accession>A0ABP7TCF7</accession>
<keyword evidence="2" id="KW-0863">Zinc-finger</keyword>
<proteinExistence type="predicted"/>
<reference evidence="3" key="1">
    <citation type="journal article" date="2019" name="Int. J. Syst. Evol. Microbiol.">
        <title>The Global Catalogue of Microorganisms (GCM) 10K type strain sequencing project: providing services to taxonomists for standard genome sequencing and annotation.</title>
        <authorList>
            <consortium name="The Broad Institute Genomics Platform"/>
            <consortium name="The Broad Institute Genome Sequencing Center for Infectious Disease"/>
            <person name="Wu L."/>
            <person name="Ma J."/>
        </authorList>
    </citation>
    <scope>NUCLEOTIDE SEQUENCE [LARGE SCALE GENOMIC DNA]</scope>
    <source>
        <strain evidence="3">JCM 16673</strain>
    </source>
</reference>
<dbReference type="Pfam" id="PF10276">
    <property type="entry name" value="zf-CHCC"/>
    <property type="match status" value="1"/>
</dbReference>
<keyword evidence="2" id="KW-0479">Metal-binding</keyword>
<feature type="domain" description="Zinc finger CHCC-type" evidence="1">
    <location>
        <begin position="32"/>
        <end position="55"/>
    </location>
</feature>
<gene>
    <name evidence="2" type="ORF">GCM10022212_22190</name>
</gene>
<organism evidence="2 3">
    <name type="scientific">Actimicrobium antarcticum</name>
    <dbReference type="NCBI Taxonomy" id="1051899"/>
    <lineage>
        <taxon>Bacteria</taxon>
        <taxon>Pseudomonadati</taxon>
        <taxon>Pseudomonadota</taxon>
        <taxon>Betaproteobacteria</taxon>
        <taxon>Burkholderiales</taxon>
        <taxon>Oxalobacteraceae</taxon>
        <taxon>Actimicrobium</taxon>
    </lineage>
</organism>
<dbReference type="InterPro" id="IPR019401">
    <property type="entry name" value="Znf_CHCC"/>
</dbReference>
<protein>
    <submittedName>
        <fullName evidence="2">Zinc-finger domain-containing protein</fullName>
    </submittedName>
</protein>
<dbReference type="GO" id="GO:0008270">
    <property type="term" value="F:zinc ion binding"/>
    <property type="evidence" value="ECO:0007669"/>
    <property type="project" value="UniProtKB-KW"/>
</dbReference>
<evidence type="ECO:0000259" key="1">
    <source>
        <dbReference type="Pfam" id="PF10276"/>
    </source>
</evidence>
<dbReference type="RefSeq" id="WP_344763371.1">
    <property type="nucleotide sequence ID" value="NZ_BAAAZE010000008.1"/>
</dbReference>
<evidence type="ECO:0000313" key="2">
    <source>
        <dbReference type="EMBL" id="GAA4024189.1"/>
    </source>
</evidence>
<dbReference type="Proteomes" id="UP001501353">
    <property type="component" value="Unassembled WGS sequence"/>
</dbReference>
<evidence type="ECO:0000313" key="3">
    <source>
        <dbReference type="Proteomes" id="UP001501353"/>
    </source>
</evidence>
<keyword evidence="2" id="KW-0862">Zinc</keyword>
<comment type="caution">
    <text evidence="2">The sequence shown here is derived from an EMBL/GenBank/DDBJ whole genome shotgun (WGS) entry which is preliminary data.</text>
</comment>
<name>A0ABP7TCF7_9BURK</name>
<dbReference type="Gene3D" id="2.60.260.40">
    <property type="entry name" value="q5lls5 like domains"/>
    <property type="match status" value="1"/>
</dbReference>